<accession>A0A433ULN4</accession>
<feature type="domain" description="Phosphoribosyltransferase" evidence="1">
    <location>
        <begin position="11"/>
        <end position="182"/>
    </location>
</feature>
<proteinExistence type="predicted"/>
<evidence type="ECO:0000313" key="3">
    <source>
        <dbReference type="Proteomes" id="UP000276103"/>
    </source>
</evidence>
<evidence type="ECO:0000313" key="2">
    <source>
        <dbReference type="EMBL" id="RUS94773.1"/>
    </source>
</evidence>
<gene>
    <name evidence="2" type="ORF">DSM107003_34500</name>
</gene>
<dbReference type="InterPro" id="IPR000836">
    <property type="entry name" value="PRTase_dom"/>
</dbReference>
<dbReference type="SUPFAM" id="SSF53271">
    <property type="entry name" value="PRTase-like"/>
    <property type="match status" value="1"/>
</dbReference>
<reference evidence="2 3" key="1">
    <citation type="journal article" date="2019" name="Genome Biol. Evol.">
        <title>Day and night: Metabolic profiles and evolutionary relationships of six axenic non-marine cyanobacteria.</title>
        <authorList>
            <person name="Will S.E."/>
            <person name="Henke P."/>
            <person name="Boedeker C."/>
            <person name="Huang S."/>
            <person name="Brinkmann H."/>
            <person name="Rohde M."/>
            <person name="Jarek M."/>
            <person name="Friedl T."/>
            <person name="Seufert S."/>
            <person name="Schumacher M."/>
            <person name="Overmann J."/>
            <person name="Neumann-Schaal M."/>
            <person name="Petersen J."/>
        </authorList>
    </citation>
    <scope>NUCLEOTIDE SEQUENCE [LARGE SCALE GENOMIC DNA]</scope>
    <source>
        <strain evidence="2 3">SAG 1403-4b</strain>
    </source>
</reference>
<dbReference type="Gene3D" id="3.30.1310.20">
    <property type="entry name" value="PRTase-like"/>
    <property type="match status" value="1"/>
</dbReference>
<sequence>MIKRFRNRTEAGQMLAPHLIKYANRKDVLVLGLARGGVPVAFEVAKALNAPLDVCIVRKLGVPGHQELAMGALASGGIKVLNYDVISSLGIDWETIRAVAAEELQELQRRDRTYRGNAPPMNVKNKTVILIDDGIATGSSIRAAIAIIKQQQPAKIVVAVPVAPPSTYEDLRLEVDEIVCLQIPVDLSAIGIWYEDFSQTTDEEVRELLAKQSASFLGETPQKGN</sequence>
<keyword evidence="2" id="KW-0328">Glycosyltransferase</keyword>
<dbReference type="AlphaFoldDB" id="A0A433ULN4"/>
<evidence type="ECO:0000259" key="1">
    <source>
        <dbReference type="Pfam" id="PF00156"/>
    </source>
</evidence>
<keyword evidence="2" id="KW-0808">Transferase</keyword>
<organism evidence="2 3">
    <name type="scientific">Trichormus variabilis SAG 1403-4b</name>
    <dbReference type="NCBI Taxonomy" id="447716"/>
    <lineage>
        <taxon>Bacteria</taxon>
        <taxon>Bacillati</taxon>
        <taxon>Cyanobacteriota</taxon>
        <taxon>Cyanophyceae</taxon>
        <taxon>Nostocales</taxon>
        <taxon>Nostocaceae</taxon>
        <taxon>Trichormus</taxon>
    </lineage>
</organism>
<dbReference type="GO" id="GO:0016757">
    <property type="term" value="F:glycosyltransferase activity"/>
    <property type="evidence" value="ECO:0007669"/>
    <property type="project" value="UniProtKB-KW"/>
</dbReference>
<dbReference type="RefSeq" id="WP_127055326.1">
    <property type="nucleotide sequence ID" value="NZ_RSCM01000012.1"/>
</dbReference>
<dbReference type="EMBL" id="RSCM01000012">
    <property type="protein sequence ID" value="RUS94773.1"/>
    <property type="molecule type" value="Genomic_DNA"/>
</dbReference>
<dbReference type="OrthoDB" id="9810066at2"/>
<protein>
    <submittedName>
        <fullName evidence="2">Phosphoribosyltransferase</fullName>
    </submittedName>
</protein>
<comment type="caution">
    <text evidence="2">The sequence shown here is derived from an EMBL/GenBank/DDBJ whole genome shotgun (WGS) entry which is preliminary data.</text>
</comment>
<dbReference type="Gene3D" id="3.40.50.2020">
    <property type="match status" value="1"/>
</dbReference>
<dbReference type="Pfam" id="PF00156">
    <property type="entry name" value="Pribosyltran"/>
    <property type="match status" value="1"/>
</dbReference>
<dbReference type="Proteomes" id="UP000276103">
    <property type="component" value="Unassembled WGS sequence"/>
</dbReference>
<dbReference type="InterPro" id="IPR029057">
    <property type="entry name" value="PRTase-like"/>
</dbReference>
<dbReference type="CDD" id="cd06223">
    <property type="entry name" value="PRTases_typeI"/>
    <property type="match status" value="1"/>
</dbReference>
<keyword evidence="3" id="KW-1185">Reference proteome</keyword>
<name>A0A433ULN4_ANAVA</name>